<feature type="signal peptide" evidence="1">
    <location>
        <begin position="1"/>
        <end position="17"/>
    </location>
</feature>
<name>A0A6M2DXU2_XENCH</name>
<proteinExistence type="predicted"/>
<dbReference type="EMBL" id="GIIL01007316">
    <property type="protein sequence ID" value="NOV51042.1"/>
    <property type="molecule type" value="Transcribed_RNA"/>
</dbReference>
<feature type="chain" id="PRO_5026740589" evidence="1">
    <location>
        <begin position="18"/>
        <end position="125"/>
    </location>
</feature>
<evidence type="ECO:0000256" key="1">
    <source>
        <dbReference type="SAM" id="SignalP"/>
    </source>
</evidence>
<evidence type="ECO:0000313" key="2">
    <source>
        <dbReference type="EMBL" id="NOV51042.1"/>
    </source>
</evidence>
<accession>A0A6M2DXU2</accession>
<organism evidence="2">
    <name type="scientific">Xenopsylla cheopis</name>
    <name type="common">Oriental rat flea</name>
    <name type="synonym">Pulex cheopis</name>
    <dbReference type="NCBI Taxonomy" id="163159"/>
    <lineage>
        <taxon>Eukaryota</taxon>
        <taxon>Metazoa</taxon>
        <taxon>Ecdysozoa</taxon>
        <taxon>Arthropoda</taxon>
        <taxon>Hexapoda</taxon>
        <taxon>Insecta</taxon>
        <taxon>Pterygota</taxon>
        <taxon>Neoptera</taxon>
        <taxon>Endopterygota</taxon>
        <taxon>Siphonaptera</taxon>
        <taxon>Pulicidae</taxon>
        <taxon>Xenopsyllinae</taxon>
        <taxon>Xenopsylla</taxon>
    </lineage>
</organism>
<keyword evidence="1" id="KW-0732">Signal</keyword>
<dbReference type="AlphaFoldDB" id="A0A6M2DXU2"/>
<reference evidence="2" key="1">
    <citation type="submission" date="2020-03" db="EMBL/GenBank/DDBJ databases">
        <title>Transcriptomic Profiling of the Digestive Tract of the Rat Flea, Xenopsylla cheopis, Following Blood Feeding and Infection with Yersinia pestis.</title>
        <authorList>
            <person name="Bland D.M."/>
            <person name="Martens C.A."/>
            <person name="Virtaneva K."/>
            <person name="Kanakabandi K."/>
            <person name="Long D."/>
            <person name="Rosenke R."/>
            <person name="Saturday G.A."/>
            <person name="Hoyt F.H."/>
            <person name="Bruno D.P."/>
            <person name="Ribeiro J.M.C."/>
            <person name="Hinnebusch J."/>
        </authorList>
    </citation>
    <scope>NUCLEOTIDE SEQUENCE</scope>
</reference>
<sequence>MVLNTVLILIRCTFSNSSRCCLNSSSSSNNYISNSKCKISNKHHDYLIRSAKLRISRLFLSRQEKIENYQRYKTLLIWIRIKITAYSYPTITIIIKYVSVSKYAVIYVCIKCRILQFLIRNLIFL</sequence>
<protein>
    <submittedName>
        <fullName evidence="2">Putative secreted protein</fullName>
    </submittedName>
</protein>